<dbReference type="SMART" id="SM00530">
    <property type="entry name" value="HTH_XRE"/>
    <property type="match status" value="1"/>
</dbReference>
<dbReference type="EMBL" id="CP037422">
    <property type="protein sequence ID" value="QDU10890.1"/>
    <property type="molecule type" value="Genomic_DNA"/>
</dbReference>
<protein>
    <submittedName>
        <fullName evidence="3">Helix-turn-helix domain protein</fullName>
    </submittedName>
</protein>
<organism evidence="3 4">
    <name type="scientific">Gimesia aquarii</name>
    <dbReference type="NCBI Taxonomy" id="2527964"/>
    <lineage>
        <taxon>Bacteria</taxon>
        <taxon>Pseudomonadati</taxon>
        <taxon>Planctomycetota</taxon>
        <taxon>Planctomycetia</taxon>
        <taxon>Planctomycetales</taxon>
        <taxon>Planctomycetaceae</taxon>
        <taxon>Gimesia</taxon>
    </lineage>
</organism>
<dbReference type="PANTHER" id="PTHR46797">
    <property type="entry name" value="HTH-TYPE TRANSCRIPTIONAL REGULATOR"/>
    <property type="match status" value="1"/>
</dbReference>
<dbReference type="GO" id="GO:0005829">
    <property type="term" value="C:cytosol"/>
    <property type="evidence" value="ECO:0007669"/>
    <property type="project" value="TreeGrafter"/>
</dbReference>
<evidence type="ECO:0000256" key="1">
    <source>
        <dbReference type="ARBA" id="ARBA00023125"/>
    </source>
</evidence>
<dbReference type="InterPro" id="IPR010982">
    <property type="entry name" value="Lambda_DNA-bd_dom_sf"/>
</dbReference>
<dbReference type="PROSITE" id="PS50943">
    <property type="entry name" value="HTH_CROC1"/>
    <property type="match status" value="1"/>
</dbReference>
<evidence type="ECO:0000313" key="4">
    <source>
        <dbReference type="Proteomes" id="UP000318384"/>
    </source>
</evidence>
<gene>
    <name evidence="3" type="ORF">V202x_43030</name>
</gene>
<dbReference type="GO" id="GO:0003677">
    <property type="term" value="F:DNA binding"/>
    <property type="evidence" value="ECO:0007669"/>
    <property type="project" value="UniProtKB-KW"/>
</dbReference>
<dbReference type="GO" id="GO:0003700">
    <property type="term" value="F:DNA-binding transcription factor activity"/>
    <property type="evidence" value="ECO:0007669"/>
    <property type="project" value="TreeGrafter"/>
</dbReference>
<reference evidence="3 4" key="1">
    <citation type="submission" date="2019-03" db="EMBL/GenBank/DDBJ databases">
        <title>Deep-cultivation of Planctomycetes and their phenomic and genomic characterization uncovers novel biology.</title>
        <authorList>
            <person name="Wiegand S."/>
            <person name="Jogler M."/>
            <person name="Boedeker C."/>
            <person name="Pinto D."/>
            <person name="Vollmers J."/>
            <person name="Rivas-Marin E."/>
            <person name="Kohn T."/>
            <person name="Peeters S.H."/>
            <person name="Heuer A."/>
            <person name="Rast P."/>
            <person name="Oberbeckmann S."/>
            <person name="Bunk B."/>
            <person name="Jeske O."/>
            <person name="Meyerdierks A."/>
            <person name="Storesund J.E."/>
            <person name="Kallscheuer N."/>
            <person name="Luecker S."/>
            <person name="Lage O.M."/>
            <person name="Pohl T."/>
            <person name="Merkel B.J."/>
            <person name="Hornburger P."/>
            <person name="Mueller R.-W."/>
            <person name="Bruemmer F."/>
            <person name="Labrenz M."/>
            <person name="Spormann A.M."/>
            <person name="Op den Camp H."/>
            <person name="Overmann J."/>
            <person name="Amann R."/>
            <person name="Jetten M.S.M."/>
            <person name="Mascher T."/>
            <person name="Medema M.H."/>
            <person name="Devos D.P."/>
            <person name="Kaster A.-K."/>
            <person name="Ovreas L."/>
            <person name="Rohde M."/>
            <person name="Galperin M.Y."/>
            <person name="Jogler C."/>
        </authorList>
    </citation>
    <scope>NUCLEOTIDE SEQUENCE [LARGE SCALE GENOMIC DNA]</scope>
    <source>
        <strain evidence="3 4">V202</strain>
    </source>
</reference>
<accession>A0A517X059</accession>
<evidence type="ECO:0000259" key="2">
    <source>
        <dbReference type="PROSITE" id="PS50943"/>
    </source>
</evidence>
<dbReference type="PANTHER" id="PTHR46797:SF1">
    <property type="entry name" value="METHYLPHOSPHONATE SYNTHASE"/>
    <property type="match status" value="1"/>
</dbReference>
<dbReference type="RefSeq" id="WP_145178760.1">
    <property type="nucleotide sequence ID" value="NZ_CP037422.1"/>
</dbReference>
<dbReference type="InterPro" id="IPR050807">
    <property type="entry name" value="TransReg_Diox_bact_type"/>
</dbReference>
<keyword evidence="1" id="KW-0238">DNA-binding</keyword>
<dbReference type="Pfam" id="PF01381">
    <property type="entry name" value="HTH_3"/>
    <property type="match status" value="1"/>
</dbReference>
<feature type="domain" description="HTH cro/C1-type" evidence="2">
    <location>
        <begin position="17"/>
        <end position="71"/>
    </location>
</feature>
<dbReference type="Proteomes" id="UP000318384">
    <property type="component" value="Chromosome"/>
</dbReference>
<keyword evidence="4" id="KW-1185">Reference proteome</keyword>
<dbReference type="SUPFAM" id="SSF47413">
    <property type="entry name" value="lambda repressor-like DNA-binding domains"/>
    <property type="match status" value="1"/>
</dbReference>
<dbReference type="InterPro" id="IPR001387">
    <property type="entry name" value="Cro/C1-type_HTH"/>
</dbReference>
<dbReference type="OrthoDB" id="9803379at2"/>
<dbReference type="AlphaFoldDB" id="A0A517X059"/>
<proteinExistence type="predicted"/>
<evidence type="ECO:0000313" key="3">
    <source>
        <dbReference type="EMBL" id="QDU10890.1"/>
    </source>
</evidence>
<sequence length="89" mass="10421">MEKSIFTREYSIMLRLLKETRKNLKVSQVELAERLGQSQSFVSKCERGERRMDIIQLRTVCHALGTTLPDFVKALETRLKKSGHKKSRR</sequence>
<dbReference type="Gene3D" id="1.10.260.40">
    <property type="entry name" value="lambda repressor-like DNA-binding domains"/>
    <property type="match status" value="1"/>
</dbReference>
<dbReference type="CDD" id="cd00093">
    <property type="entry name" value="HTH_XRE"/>
    <property type="match status" value="1"/>
</dbReference>
<name>A0A517X059_9PLAN</name>